<evidence type="ECO:0000256" key="4">
    <source>
        <dbReference type="ARBA" id="ARBA00022670"/>
    </source>
</evidence>
<dbReference type="OrthoDB" id="9779738at2"/>
<dbReference type="GO" id="GO:0005829">
    <property type="term" value="C:cytosol"/>
    <property type="evidence" value="ECO:0007669"/>
    <property type="project" value="InterPro"/>
</dbReference>
<dbReference type="EMBL" id="FWFZ01000007">
    <property type="protein sequence ID" value="SLN42081.1"/>
    <property type="molecule type" value="Genomic_DNA"/>
</dbReference>
<reference evidence="9 10" key="1">
    <citation type="submission" date="2017-03" db="EMBL/GenBank/DDBJ databases">
        <authorList>
            <person name="Afonso C.L."/>
            <person name="Miller P.J."/>
            <person name="Scott M.A."/>
            <person name="Spackman E."/>
            <person name="Goraichik I."/>
            <person name="Dimitrov K.M."/>
            <person name="Suarez D.L."/>
            <person name="Swayne D.E."/>
        </authorList>
    </citation>
    <scope>NUCLEOTIDE SEQUENCE [LARGE SCALE GENOMIC DNA]</scope>
    <source>
        <strain evidence="9 10">CECT 7023</strain>
    </source>
</reference>
<organism evidence="9 10">
    <name type="scientific">Roseisalinus antarcticus</name>
    <dbReference type="NCBI Taxonomy" id="254357"/>
    <lineage>
        <taxon>Bacteria</taxon>
        <taxon>Pseudomonadati</taxon>
        <taxon>Pseudomonadota</taxon>
        <taxon>Alphaproteobacteria</taxon>
        <taxon>Rhodobacterales</taxon>
        <taxon>Roseobacteraceae</taxon>
        <taxon>Roseisalinus</taxon>
    </lineage>
</organism>
<protein>
    <recommendedName>
        <fullName evidence="2">Pyrrolidone-carboxylate peptidase</fullName>
    </recommendedName>
    <alternativeName>
        <fullName evidence="7">5-oxoprolyl-peptidase</fullName>
    </alternativeName>
    <alternativeName>
        <fullName evidence="8">Pyroglutamyl-peptidase I</fullName>
    </alternativeName>
</protein>
<dbReference type="PANTHER" id="PTHR23402">
    <property type="entry name" value="PROTEASE FAMILY C15 PYROGLUTAMYL-PEPTIDASE I-RELATED"/>
    <property type="match status" value="1"/>
</dbReference>
<keyword evidence="5 9" id="KW-0378">Hydrolase</keyword>
<evidence type="ECO:0000256" key="1">
    <source>
        <dbReference type="ARBA" id="ARBA00006641"/>
    </source>
</evidence>
<keyword evidence="3" id="KW-0963">Cytoplasm</keyword>
<evidence type="ECO:0000256" key="3">
    <source>
        <dbReference type="ARBA" id="ARBA00022490"/>
    </source>
</evidence>
<dbReference type="InterPro" id="IPR016125">
    <property type="entry name" value="Peptidase_C15-like"/>
</dbReference>
<evidence type="ECO:0000256" key="8">
    <source>
        <dbReference type="ARBA" id="ARBA00031559"/>
    </source>
</evidence>
<dbReference type="Pfam" id="PF01470">
    <property type="entry name" value="Peptidase_C15"/>
    <property type="match status" value="1"/>
</dbReference>
<dbReference type="AlphaFoldDB" id="A0A1Y5SJH2"/>
<dbReference type="InterPro" id="IPR000816">
    <property type="entry name" value="Peptidase_C15"/>
</dbReference>
<evidence type="ECO:0000256" key="5">
    <source>
        <dbReference type="ARBA" id="ARBA00022801"/>
    </source>
</evidence>
<evidence type="ECO:0000256" key="2">
    <source>
        <dbReference type="ARBA" id="ARBA00019191"/>
    </source>
</evidence>
<dbReference type="GO" id="GO:0016920">
    <property type="term" value="F:pyroglutamyl-peptidase activity"/>
    <property type="evidence" value="ECO:0007669"/>
    <property type="project" value="InterPro"/>
</dbReference>
<keyword evidence="10" id="KW-1185">Reference proteome</keyword>
<evidence type="ECO:0000256" key="6">
    <source>
        <dbReference type="ARBA" id="ARBA00022807"/>
    </source>
</evidence>
<name>A0A1Y5SJH2_9RHOB</name>
<accession>A0A1Y5SJH2</accession>
<evidence type="ECO:0000313" key="9">
    <source>
        <dbReference type="EMBL" id="SLN42081.1"/>
    </source>
</evidence>
<evidence type="ECO:0000313" key="10">
    <source>
        <dbReference type="Proteomes" id="UP000193900"/>
    </source>
</evidence>
<sequence>MKTGLVTGSQPFAGLPDSPSQTLLSHLDGLEFGDVRIHTVATDVSLERVAGNMAKLIAEHRPAFVVSLGLAPGECVMRCETTSINRLDFGVADNYGQRPAYGRPIDPDGPPARLATWDAHGLAARIRAAGLPARVSHFAGTHLCNTTLYAALGAMEAAGLDGPCGFFHLPYLPEQVARFMSEGPPGGDTAPLTPRALPSMALADQIAGLRILLAALSSTANGDVS</sequence>
<dbReference type="RefSeq" id="WP_085878558.1">
    <property type="nucleotide sequence ID" value="NZ_FWFZ01000007.1"/>
</dbReference>
<dbReference type="PANTHER" id="PTHR23402:SF1">
    <property type="entry name" value="PYROGLUTAMYL-PEPTIDASE I"/>
    <property type="match status" value="1"/>
</dbReference>
<dbReference type="InterPro" id="IPR036440">
    <property type="entry name" value="Peptidase_C15-like_sf"/>
</dbReference>
<gene>
    <name evidence="9" type="primary">pcp</name>
    <name evidence="9" type="ORF">ROA7023_01680</name>
</gene>
<evidence type="ECO:0000256" key="7">
    <source>
        <dbReference type="ARBA" id="ARBA00030836"/>
    </source>
</evidence>
<dbReference type="GO" id="GO:0006508">
    <property type="term" value="P:proteolysis"/>
    <property type="evidence" value="ECO:0007669"/>
    <property type="project" value="UniProtKB-KW"/>
</dbReference>
<dbReference type="Proteomes" id="UP000193900">
    <property type="component" value="Unassembled WGS sequence"/>
</dbReference>
<dbReference type="Gene3D" id="3.40.630.20">
    <property type="entry name" value="Peptidase C15, pyroglutamyl peptidase I-like"/>
    <property type="match status" value="1"/>
</dbReference>
<dbReference type="PRINTS" id="PR00706">
    <property type="entry name" value="PYROGLUPTASE"/>
</dbReference>
<dbReference type="CDD" id="cd00501">
    <property type="entry name" value="Peptidase_C15"/>
    <property type="match status" value="1"/>
</dbReference>
<dbReference type="PIRSF" id="PIRSF015592">
    <property type="entry name" value="Prld-crbxl_pptds"/>
    <property type="match status" value="1"/>
</dbReference>
<proteinExistence type="inferred from homology"/>
<comment type="similarity">
    <text evidence="1">Belongs to the peptidase C15 family.</text>
</comment>
<keyword evidence="6" id="KW-0788">Thiol protease</keyword>
<keyword evidence="4" id="KW-0645">Protease</keyword>
<dbReference type="SUPFAM" id="SSF53182">
    <property type="entry name" value="Pyrrolidone carboxyl peptidase (pyroglutamate aminopeptidase)"/>
    <property type="match status" value="1"/>
</dbReference>